<dbReference type="GO" id="GO:0006487">
    <property type="term" value="P:protein N-linked glycosylation"/>
    <property type="evidence" value="ECO:0007669"/>
    <property type="project" value="TreeGrafter"/>
</dbReference>
<evidence type="ECO:0000259" key="9">
    <source>
        <dbReference type="PROSITE" id="PS50262"/>
    </source>
</evidence>
<evidence type="ECO:0000313" key="11">
    <source>
        <dbReference type="Proteomes" id="UP000050525"/>
    </source>
</evidence>
<evidence type="ECO:0000256" key="3">
    <source>
        <dbReference type="ARBA" id="ARBA00022676"/>
    </source>
</evidence>
<feature type="transmembrane region" description="Helical" evidence="8">
    <location>
        <begin position="178"/>
        <end position="199"/>
    </location>
</feature>
<dbReference type="eggNOG" id="KOG3656">
    <property type="taxonomic scope" value="Eukaryota"/>
</dbReference>
<proteinExistence type="predicted"/>
<protein>
    <submittedName>
        <fullName evidence="10">Alpha-1,3-mannosyl-glycoprotein 4-beta-N-acetylglucosaminyltransferase C</fullName>
    </submittedName>
</protein>
<feature type="transmembrane region" description="Helical" evidence="8">
    <location>
        <begin position="89"/>
        <end position="107"/>
    </location>
</feature>
<evidence type="ECO:0000256" key="6">
    <source>
        <dbReference type="ARBA" id="ARBA00022989"/>
    </source>
</evidence>
<keyword evidence="5 8" id="KW-0812">Transmembrane</keyword>
<dbReference type="STRING" id="8496.A0A151N8R0"/>
<dbReference type="PROSITE" id="PS00237">
    <property type="entry name" value="G_PROTEIN_RECEP_F1_1"/>
    <property type="match status" value="1"/>
</dbReference>
<evidence type="ECO:0000256" key="7">
    <source>
        <dbReference type="ARBA" id="ARBA00023136"/>
    </source>
</evidence>
<dbReference type="PROSITE" id="PS50262">
    <property type="entry name" value="G_PROTEIN_RECEP_F1_2"/>
    <property type="match status" value="1"/>
</dbReference>
<feature type="transmembrane region" description="Helical" evidence="8">
    <location>
        <begin position="13"/>
        <end position="34"/>
    </location>
</feature>
<dbReference type="AlphaFoldDB" id="A0A151N8R0"/>
<comment type="subcellular location">
    <subcellularLocation>
        <location evidence="1">Membrane</location>
    </subcellularLocation>
</comment>
<dbReference type="SUPFAM" id="SSF81321">
    <property type="entry name" value="Family A G protein-coupled receptor-like"/>
    <property type="match status" value="1"/>
</dbReference>
<keyword evidence="11" id="KW-1185">Reference proteome</keyword>
<keyword evidence="3" id="KW-0328">Glycosyltransferase</keyword>
<evidence type="ECO:0000256" key="1">
    <source>
        <dbReference type="ARBA" id="ARBA00004370"/>
    </source>
</evidence>
<organism evidence="10 11">
    <name type="scientific">Alligator mississippiensis</name>
    <name type="common">American alligator</name>
    <dbReference type="NCBI Taxonomy" id="8496"/>
    <lineage>
        <taxon>Eukaryota</taxon>
        <taxon>Metazoa</taxon>
        <taxon>Chordata</taxon>
        <taxon>Craniata</taxon>
        <taxon>Vertebrata</taxon>
        <taxon>Euteleostomi</taxon>
        <taxon>Archelosauria</taxon>
        <taxon>Archosauria</taxon>
        <taxon>Crocodylia</taxon>
        <taxon>Alligatoridae</taxon>
        <taxon>Alligatorinae</taxon>
        <taxon>Alligator</taxon>
    </lineage>
</organism>
<dbReference type="GO" id="GO:0016020">
    <property type="term" value="C:membrane"/>
    <property type="evidence" value="ECO:0007669"/>
    <property type="project" value="UniProtKB-SubCell"/>
</dbReference>
<evidence type="ECO:0000313" key="10">
    <source>
        <dbReference type="EMBL" id="KYO33212.1"/>
    </source>
</evidence>
<dbReference type="EMBL" id="AKHW03003787">
    <property type="protein sequence ID" value="KYO33212.1"/>
    <property type="molecule type" value="Genomic_DNA"/>
</dbReference>
<dbReference type="InterPro" id="IPR000276">
    <property type="entry name" value="GPCR_Rhodpsn"/>
</dbReference>
<sequence length="721" mass="82610">MTQDHWMITLQKVFYPVLAIIGIPSNIMTFVIFWRRDGLICTSSRYHLMAMSLADTIVLIFIVIIEMILKYYSLEPFWYKDPWCTLQDVFSYGAVNASVWLVVSFTTERFIALNTFKLKGRMCSPRSTLYTIILIHICSYAAAIPYYWSNKSEVVNGTGSAVCVYHPDLPDYFIEGLVWFQTSLVNIIPFIIIFILNGLSLRQIILSNKVHCGKDGGIHRVASGTHFGNQKKKSIILLVTVSMTFAYLCTTRFVTQIILKTCHYDIDRQDYSKGINVAADIGTMLELTNTAEEIRSWAHGVLLQQLQPGRSPPSLQELWNSSALRNISYRYLAGLPPPRTRFLTVGLSSVKRKRGHYLLDTLTSIFEQSTNEELNQMVVVVHLADSDMEWNVKVAKDITTKFPHHLLASRLLVIHAPQDFYPALEGLKRNYNDPEDRVKFRSKQNVDYAYLLSFAANLSTYYLMIEDDVQCSKSFFTSIRRVLASREGSYWVTLEFSKLGYIGKLYHSSDLPRLAQFLLLFYQEMPCDWLLVHFRLLLTQKEVIRFKPSLFQHVGLYSSFQGTINQLKDDEFKVDFLDLPDNPPATLFTDIAIFEDYLPIKAYSTMEGYFWGKSPTAGSHFTLVFHQPAHISCISIHTGSPERQSDYLHMGTVELGTQWQKNLKACITYTPIGTFKMGNFEQKGLENGRGSSVECVRIQVTQSQSEWLIIHSISIWTKPNP</sequence>
<dbReference type="Pfam" id="PF00001">
    <property type="entry name" value="7tm_1"/>
    <property type="match status" value="1"/>
</dbReference>
<keyword evidence="6 8" id="KW-1133">Transmembrane helix</keyword>
<dbReference type="Proteomes" id="UP000050525">
    <property type="component" value="Unassembled WGS sequence"/>
</dbReference>
<keyword evidence="7 8" id="KW-0472">Membrane</keyword>
<reference evidence="10 11" key="1">
    <citation type="journal article" date="2012" name="Genome Biol.">
        <title>Sequencing three crocodilian genomes to illuminate the evolution of archosaurs and amniotes.</title>
        <authorList>
            <person name="St John J.A."/>
            <person name="Braun E.L."/>
            <person name="Isberg S.R."/>
            <person name="Miles L.G."/>
            <person name="Chong A.Y."/>
            <person name="Gongora J."/>
            <person name="Dalzell P."/>
            <person name="Moran C."/>
            <person name="Bed'hom B."/>
            <person name="Abzhanov A."/>
            <person name="Burgess S.C."/>
            <person name="Cooksey A.M."/>
            <person name="Castoe T.A."/>
            <person name="Crawford N.G."/>
            <person name="Densmore L.D."/>
            <person name="Drew J.C."/>
            <person name="Edwards S.V."/>
            <person name="Faircloth B.C."/>
            <person name="Fujita M.K."/>
            <person name="Greenwold M.J."/>
            <person name="Hoffmann F.G."/>
            <person name="Howard J.M."/>
            <person name="Iguchi T."/>
            <person name="Janes D.E."/>
            <person name="Khan S.Y."/>
            <person name="Kohno S."/>
            <person name="de Koning A.J."/>
            <person name="Lance S.L."/>
            <person name="McCarthy F.M."/>
            <person name="McCormack J.E."/>
            <person name="Merchant M.E."/>
            <person name="Peterson D.G."/>
            <person name="Pollock D.D."/>
            <person name="Pourmand N."/>
            <person name="Raney B.J."/>
            <person name="Roessler K.A."/>
            <person name="Sanford J.R."/>
            <person name="Sawyer R.H."/>
            <person name="Schmidt C.J."/>
            <person name="Triplett E.W."/>
            <person name="Tuberville T.D."/>
            <person name="Venegas-Anaya M."/>
            <person name="Howard J.T."/>
            <person name="Jarvis E.D."/>
            <person name="Guillette L.J.Jr."/>
            <person name="Glenn T.C."/>
            <person name="Green R.E."/>
            <person name="Ray D.A."/>
        </authorList>
    </citation>
    <scope>NUCLEOTIDE SEQUENCE [LARGE SCALE GENOMIC DNA]</scope>
    <source>
        <strain evidence="10">KSC_2009_1</strain>
    </source>
</reference>
<gene>
    <name evidence="10" type="primary">MGAT4C</name>
    <name evidence="10" type="ORF">Y1Q_0014986</name>
</gene>
<dbReference type="GO" id="GO:0008375">
    <property type="term" value="F:acetylglucosaminyltransferase activity"/>
    <property type="evidence" value="ECO:0007669"/>
    <property type="project" value="UniProtKB-ARBA"/>
</dbReference>
<dbReference type="GO" id="GO:0004930">
    <property type="term" value="F:G protein-coupled receptor activity"/>
    <property type="evidence" value="ECO:0007669"/>
    <property type="project" value="InterPro"/>
</dbReference>
<keyword evidence="4" id="KW-0808">Transferase</keyword>
<evidence type="ECO:0000256" key="2">
    <source>
        <dbReference type="ARBA" id="ARBA00004922"/>
    </source>
</evidence>
<dbReference type="PANTHER" id="PTHR12062">
    <property type="entry name" value="N-ACETYLGLUCOSAMINYLTRANSFERASE VI"/>
    <property type="match status" value="1"/>
</dbReference>
<dbReference type="InterPro" id="IPR056576">
    <property type="entry name" value="MGAT4_A/B/C_C"/>
</dbReference>
<accession>A0A151N8R0</accession>
<comment type="caution">
    <text evidence="10">The sequence shown here is derived from an EMBL/GenBank/DDBJ whole genome shotgun (WGS) entry which is preliminary data.</text>
</comment>
<evidence type="ECO:0000256" key="5">
    <source>
        <dbReference type="ARBA" id="ARBA00022692"/>
    </source>
</evidence>
<dbReference type="InterPro" id="IPR057279">
    <property type="entry name" value="MGAT4"/>
</dbReference>
<dbReference type="Pfam" id="PF04666">
    <property type="entry name" value="MGAT4_cons"/>
    <property type="match status" value="1"/>
</dbReference>
<dbReference type="Gene3D" id="1.20.1070.10">
    <property type="entry name" value="Rhodopsin 7-helix transmembrane proteins"/>
    <property type="match status" value="1"/>
</dbReference>
<name>A0A151N8R0_ALLMI</name>
<dbReference type="Pfam" id="PF23524">
    <property type="entry name" value="MGAT4A_C"/>
    <property type="match status" value="1"/>
</dbReference>
<dbReference type="InterPro" id="IPR017452">
    <property type="entry name" value="GPCR_Rhodpsn_7TM"/>
</dbReference>
<comment type="pathway">
    <text evidence="2">Protein modification; protein glycosylation.</text>
</comment>
<dbReference type="PANTHER" id="PTHR12062:SF11">
    <property type="entry name" value="ALPHA-1,3-MANNOSYL-GLYCOPROTEIN 4-BETA-N-ACETYLGLUCOSAMINYLTRANSFERASE-LIKE PROTEIN MGAT4E"/>
    <property type="match status" value="1"/>
</dbReference>
<feature type="transmembrane region" description="Helical" evidence="8">
    <location>
        <begin position="46"/>
        <end position="69"/>
    </location>
</feature>
<evidence type="ECO:0000256" key="8">
    <source>
        <dbReference type="SAM" id="Phobius"/>
    </source>
</evidence>
<feature type="domain" description="G-protein coupled receptors family 1 profile" evidence="9">
    <location>
        <begin position="25"/>
        <end position="297"/>
    </location>
</feature>
<feature type="transmembrane region" description="Helical" evidence="8">
    <location>
        <begin position="128"/>
        <end position="148"/>
    </location>
</feature>
<feature type="transmembrane region" description="Helical" evidence="8">
    <location>
        <begin position="235"/>
        <end position="254"/>
    </location>
</feature>
<dbReference type="InterPro" id="IPR006759">
    <property type="entry name" value="Glyco_transf_54"/>
</dbReference>
<evidence type="ECO:0000256" key="4">
    <source>
        <dbReference type="ARBA" id="ARBA00022679"/>
    </source>
</evidence>